<protein>
    <recommendedName>
        <fullName evidence="3">RRM domain-containing protein</fullName>
    </recommendedName>
</protein>
<evidence type="ECO:0000313" key="4">
    <source>
        <dbReference type="EMBL" id="RTG81805.1"/>
    </source>
</evidence>
<evidence type="ECO:0000256" key="1">
    <source>
        <dbReference type="PROSITE-ProRule" id="PRU00176"/>
    </source>
</evidence>
<dbReference type="Gene3D" id="3.30.70.330">
    <property type="match status" value="1"/>
</dbReference>
<dbReference type="InterPro" id="IPR000504">
    <property type="entry name" value="RRM_dom"/>
</dbReference>
<feature type="domain" description="RRM" evidence="3">
    <location>
        <begin position="24"/>
        <end position="116"/>
    </location>
</feature>
<evidence type="ECO:0000256" key="2">
    <source>
        <dbReference type="SAM" id="MobiDB-lite"/>
    </source>
</evidence>
<proteinExistence type="predicted"/>
<dbReference type="STRING" id="6184.A0A430Q287"/>
<reference evidence="4 5" key="1">
    <citation type="journal article" date="2019" name="PLoS Pathog.">
        <title>Genome sequence of the bovine parasite Schistosoma bovis Tanzania.</title>
        <authorList>
            <person name="Oey H."/>
            <person name="Zakrzewski M."/>
            <person name="Gobert G."/>
            <person name="Gravermann K."/>
            <person name="Stoye J."/>
            <person name="Jones M."/>
            <person name="Mcmanus D."/>
            <person name="Krause L."/>
        </authorList>
    </citation>
    <scope>NUCLEOTIDE SEQUENCE [LARGE SCALE GENOMIC DNA]</scope>
    <source>
        <strain evidence="4 5">TAN1997</strain>
    </source>
</reference>
<feature type="region of interest" description="Disordered" evidence="2">
    <location>
        <begin position="230"/>
        <end position="281"/>
    </location>
</feature>
<dbReference type="AlphaFoldDB" id="A0A430Q287"/>
<dbReference type="EMBL" id="QMKO01003149">
    <property type="protein sequence ID" value="RTG81805.1"/>
    <property type="molecule type" value="Genomic_DNA"/>
</dbReference>
<sequence>MATVGCSNASDICSDFNEINGDPHRIWLGCLPTRITEFAVLQLAKQFGELSDFHFPVHKTGDLQGSTVGYCFLTYRSVDDAKKAWKVPARPTRDELTVAQRSYDEASRLRIMEETIQREAQLAAVMAMCDSSSVLSSRTEDPFSGTISDEQLYPPARPTRDELTVAQRSYDEASRLRIMEETIQREAQLAAVMAMCDSSSVLSSRTEDPFSGTISDEQLYPTPKISSYSNYPSVSSSHVHRPDLYGKHGLSQNSQTSSKINSHNLTLKTSSCNTNHHRRSKNQIETKTAIHLIERALKNLEKTPIDGIASLKPITNGHTNPYSDVLILKSTNLVKCDKNNRVHYSTSSPSISCSRRITIRKTHDNNTKKLHALPRHHRCNESNDQLIHKRDFIAHPI</sequence>
<organism evidence="4 5">
    <name type="scientific">Schistosoma bovis</name>
    <name type="common">Blood fluke</name>
    <dbReference type="NCBI Taxonomy" id="6184"/>
    <lineage>
        <taxon>Eukaryota</taxon>
        <taxon>Metazoa</taxon>
        <taxon>Spiralia</taxon>
        <taxon>Lophotrochozoa</taxon>
        <taxon>Platyhelminthes</taxon>
        <taxon>Trematoda</taxon>
        <taxon>Digenea</taxon>
        <taxon>Strigeidida</taxon>
        <taxon>Schistosomatoidea</taxon>
        <taxon>Schistosomatidae</taxon>
        <taxon>Schistosoma</taxon>
    </lineage>
</organism>
<dbReference type="InterPro" id="IPR012677">
    <property type="entry name" value="Nucleotide-bd_a/b_plait_sf"/>
</dbReference>
<dbReference type="Pfam" id="PF00076">
    <property type="entry name" value="RRM_1"/>
    <property type="match status" value="1"/>
</dbReference>
<dbReference type="GO" id="GO:0003723">
    <property type="term" value="F:RNA binding"/>
    <property type="evidence" value="ECO:0007669"/>
    <property type="project" value="UniProtKB-UniRule"/>
</dbReference>
<gene>
    <name evidence="4" type="ORF">DC041_0006158</name>
</gene>
<keyword evidence="1" id="KW-0694">RNA-binding</keyword>
<keyword evidence="5" id="KW-1185">Reference proteome</keyword>
<evidence type="ECO:0000313" key="5">
    <source>
        <dbReference type="Proteomes" id="UP000290809"/>
    </source>
</evidence>
<dbReference type="InterPro" id="IPR035979">
    <property type="entry name" value="RBD_domain_sf"/>
</dbReference>
<feature type="compositionally biased region" description="Polar residues" evidence="2">
    <location>
        <begin position="250"/>
        <end position="274"/>
    </location>
</feature>
<accession>A0A430Q287</accession>
<dbReference type="SUPFAM" id="SSF54928">
    <property type="entry name" value="RNA-binding domain, RBD"/>
    <property type="match status" value="1"/>
</dbReference>
<dbReference type="Proteomes" id="UP000290809">
    <property type="component" value="Unassembled WGS sequence"/>
</dbReference>
<evidence type="ECO:0000259" key="3">
    <source>
        <dbReference type="PROSITE" id="PS50102"/>
    </source>
</evidence>
<comment type="caution">
    <text evidence="4">The sequence shown here is derived from an EMBL/GenBank/DDBJ whole genome shotgun (WGS) entry which is preliminary data.</text>
</comment>
<name>A0A430Q287_SCHBO</name>
<dbReference type="PROSITE" id="PS50102">
    <property type="entry name" value="RRM"/>
    <property type="match status" value="1"/>
</dbReference>